<dbReference type="EMBL" id="UGOW01000001">
    <property type="protein sequence ID" value="STY17471.1"/>
    <property type="molecule type" value="Genomic_DNA"/>
</dbReference>
<name>A0A378KV70_9GAMM</name>
<dbReference type="Proteomes" id="UP000054639">
    <property type="component" value="Unassembled WGS sequence"/>
</dbReference>
<reference evidence="3 5" key="2">
    <citation type="submission" date="2018-06" db="EMBL/GenBank/DDBJ databases">
        <authorList>
            <consortium name="Pathogen Informatics"/>
            <person name="Doyle S."/>
        </authorList>
    </citation>
    <scope>NUCLEOTIDE SEQUENCE [LARGE SCALE GENOMIC DNA]</scope>
    <source>
        <strain evidence="3 5">NCTC12376</strain>
    </source>
</reference>
<evidence type="ECO:0000259" key="1">
    <source>
        <dbReference type="Pfam" id="PF05036"/>
    </source>
</evidence>
<dbReference type="Pfam" id="PF05036">
    <property type="entry name" value="SPOR"/>
    <property type="match status" value="1"/>
</dbReference>
<dbReference type="GO" id="GO:0042834">
    <property type="term" value="F:peptidoglycan binding"/>
    <property type="evidence" value="ECO:0007669"/>
    <property type="project" value="InterPro"/>
</dbReference>
<organism evidence="3 5">
    <name type="scientific">Legionella quateirensis</name>
    <dbReference type="NCBI Taxonomy" id="45072"/>
    <lineage>
        <taxon>Bacteria</taxon>
        <taxon>Pseudomonadati</taxon>
        <taxon>Pseudomonadota</taxon>
        <taxon>Gammaproteobacteria</taxon>
        <taxon>Legionellales</taxon>
        <taxon>Legionellaceae</taxon>
        <taxon>Legionella</taxon>
    </lineage>
</organism>
<evidence type="ECO:0000313" key="4">
    <source>
        <dbReference type="Proteomes" id="UP000054639"/>
    </source>
</evidence>
<gene>
    <name evidence="2" type="ORF">Lqua_1510</name>
    <name evidence="3" type="ORF">NCTC12376_01273</name>
</gene>
<evidence type="ECO:0000313" key="3">
    <source>
        <dbReference type="EMBL" id="STY17471.1"/>
    </source>
</evidence>
<dbReference type="Gene3D" id="3.30.70.1070">
    <property type="entry name" value="Sporulation related repeat"/>
    <property type="match status" value="1"/>
</dbReference>
<dbReference type="InterPro" id="IPR036680">
    <property type="entry name" value="SPOR-like_sf"/>
</dbReference>
<accession>A0A378KV70</accession>
<evidence type="ECO:0000313" key="2">
    <source>
        <dbReference type="EMBL" id="KTD51283.1"/>
    </source>
</evidence>
<dbReference type="RefSeq" id="WP_083501281.1">
    <property type="nucleotide sequence ID" value="NZ_CAAAIL010000003.1"/>
</dbReference>
<keyword evidence="4" id="KW-1185">Reference proteome</keyword>
<dbReference type="AlphaFoldDB" id="A0A378KV70"/>
<feature type="domain" description="SPOR" evidence="1">
    <location>
        <begin position="94"/>
        <end position="161"/>
    </location>
</feature>
<dbReference type="InterPro" id="IPR007730">
    <property type="entry name" value="SPOR-like_dom"/>
</dbReference>
<dbReference type="EMBL" id="LNYR01000012">
    <property type="protein sequence ID" value="KTD51283.1"/>
    <property type="molecule type" value="Genomic_DNA"/>
</dbReference>
<reference evidence="2 4" key="1">
    <citation type="submission" date="2015-11" db="EMBL/GenBank/DDBJ databases">
        <title>Genomic analysis of 38 Legionella species identifies large and diverse effector repertoires.</title>
        <authorList>
            <person name="Burstein D."/>
            <person name="Amaro F."/>
            <person name="Zusman T."/>
            <person name="Lifshitz Z."/>
            <person name="Cohen O."/>
            <person name="Gilbert J.A."/>
            <person name="Pupko T."/>
            <person name="Shuman H.A."/>
            <person name="Segal G."/>
        </authorList>
    </citation>
    <scope>NUCLEOTIDE SEQUENCE [LARGE SCALE GENOMIC DNA]</scope>
    <source>
        <strain evidence="2 4">ATCC 49507</strain>
    </source>
</reference>
<dbReference type="STRING" id="45072.Lqua_1510"/>
<dbReference type="Proteomes" id="UP000254230">
    <property type="component" value="Unassembled WGS sequence"/>
</dbReference>
<sequence>MMNYKIRFLFLGVCIGNLSSCMVYEEYNTASYQTYTYNDAQLYPQADYRMYNYGYQNGPSQSGVSVPDSYHVGEYHSPVSFKDRDRNWVSGQNPQGYTIQVADDEKASKVAQKLYKAPKNDRMAQIKYQRNGKAYYKGLYGTYDSQEAAQKALDELPPEIKQGAGVTNWGNVQNNLNE</sequence>
<proteinExistence type="predicted"/>
<protein>
    <submittedName>
        <fullName evidence="2">Sporulation related domain protein</fullName>
    </submittedName>
    <submittedName>
        <fullName evidence="3">Uncharacterized protein conserved in bacteria</fullName>
    </submittedName>
</protein>
<evidence type="ECO:0000313" key="5">
    <source>
        <dbReference type="Proteomes" id="UP000254230"/>
    </source>
</evidence>
<dbReference type="OrthoDB" id="5653957at2"/>